<reference evidence="6 7" key="1">
    <citation type="submission" date="2019-02" db="EMBL/GenBank/DDBJ databases">
        <title>Deep-cultivation of Planctomycetes and their phenomic and genomic characterization uncovers novel biology.</title>
        <authorList>
            <person name="Wiegand S."/>
            <person name="Jogler M."/>
            <person name="Boedeker C."/>
            <person name="Pinto D."/>
            <person name="Vollmers J."/>
            <person name="Rivas-Marin E."/>
            <person name="Kohn T."/>
            <person name="Peeters S.H."/>
            <person name="Heuer A."/>
            <person name="Rast P."/>
            <person name="Oberbeckmann S."/>
            <person name="Bunk B."/>
            <person name="Jeske O."/>
            <person name="Meyerdierks A."/>
            <person name="Storesund J.E."/>
            <person name="Kallscheuer N."/>
            <person name="Luecker S."/>
            <person name="Lage O.M."/>
            <person name="Pohl T."/>
            <person name="Merkel B.J."/>
            <person name="Hornburger P."/>
            <person name="Mueller R.-W."/>
            <person name="Bruemmer F."/>
            <person name="Labrenz M."/>
            <person name="Spormann A.M."/>
            <person name="Op den Camp H."/>
            <person name="Overmann J."/>
            <person name="Amann R."/>
            <person name="Jetten M.S.M."/>
            <person name="Mascher T."/>
            <person name="Medema M.H."/>
            <person name="Devos D.P."/>
            <person name="Kaster A.-K."/>
            <person name="Ovreas L."/>
            <person name="Rohde M."/>
            <person name="Galperin M.Y."/>
            <person name="Jogler C."/>
        </authorList>
    </citation>
    <scope>NUCLEOTIDE SEQUENCE [LARGE SCALE GENOMIC DNA]</scope>
    <source>
        <strain evidence="6 7">Pla110</strain>
    </source>
</reference>
<dbReference type="UniPathway" id="UPA00337"/>
<keyword evidence="3" id="KW-0677">Repeat</keyword>
<protein>
    <submittedName>
        <fullName evidence="6">Squalene--hopene cyclase</fullName>
        <ecNumber evidence="6">4.2.1.129</ecNumber>
    </submittedName>
</protein>
<dbReference type="OrthoDB" id="9758578at2"/>
<dbReference type="InterPro" id="IPR032696">
    <property type="entry name" value="SQ_cyclase_C"/>
</dbReference>
<dbReference type="GO" id="GO:0016104">
    <property type="term" value="P:triterpenoid biosynthetic process"/>
    <property type="evidence" value="ECO:0007669"/>
    <property type="project" value="InterPro"/>
</dbReference>
<sequence>MSSGTPQPSRNRLDSIGESSIDPALWEETPVIEPEELTEAIVNSCEYFFDQQAPAGYWVGELQGDTILESEYVLLLTYLGKEDSQDVELAANYIVSQQTSEGGWATYPGGPTDISVSVKAYLALKIAGHDPESERMQRAREAILAAGGAEKMNSFTRYYMAVLGILSWQQCPAVPPELMLLPKWMPFNIYDMSAWSRTIVVPLSIIWNYKPVRQIDSKFHIDEIFVKTAQELPASMPKSTVVDDTGKKRLIDWWRFFQITDSGLKWIDRLRLRPFKNIAAKKAEEWMLHRFAGSDGLGAIFPPIIWSIISLGCRGYKEDAPEIQAPHEELNRLKIYEDDTLRLQPCKSPVWDTAITTIALREANVSPDHPSLRKSVDWLLSKEVRTEGDWAENLKGAEPSGWFFEFENKFYPDTDDTCMVLMALCRSLPENNVGQWSADLLLDDWSPHEIDKDVSAIISTRASDIYDATTQIDRLTPILNSLRRGCRWVLAMQSKDGGWGAFDPNNTRDIYTQVPFADHNAMIDPSTVDLTGRMLEMFATLNISRNHSAVKLALQHVWKNQERDFTWFGRWGVNYIYGTWQCLVGLAEIGVPAHDVRVIKAAQWLKECQQSDGGWGETVATYDNPTLKGTGTTTPSQTAWALMGLMAAGETQTPAVARGVKFLLDRQEEEGTWEETEFTGTGFPRVFYLRYHEYRNYFPLMALARFRRLMQEAESRQR</sequence>
<dbReference type="InterPro" id="IPR018333">
    <property type="entry name" value="Squalene_cyclase"/>
</dbReference>
<dbReference type="AlphaFoldDB" id="A0A518CQK2"/>
<feature type="domain" description="Squalene cyclase N-terminal" evidence="5">
    <location>
        <begin position="43"/>
        <end position="338"/>
    </location>
</feature>
<dbReference type="InterPro" id="IPR032697">
    <property type="entry name" value="SQ_cyclase_N"/>
</dbReference>
<comment type="similarity">
    <text evidence="2">Belongs to the terpene cyclase/mutase family.</text>
</comment>
<evidence type="ECO:0000256" key="2">
    <source>
        <dbReference type="ARBA" id="ARBA00009755"/>
    </source>
</evidence>
<dbReference type="NCBIfam" id="TIGR01787">
    <property type="entry name" value="squalene_cyclas"/>
    <property type="match status" value="1"/>
</dbReference>
<dbReference type="RefSeq" id="WP_144996896.1">
    <property type="nucleotide sequence ID" value="NZ_CP036281.1"/>
</dbReference>
<evidence type="ECO:0000259" key="4">
    <source>
        <dbReference type="Pfam" id="PF13243"/>
    </source>
</evidence>
<keyword evidence="6" id="KW-0456">Lyase</keyword>
<organism evidence="6 7">
    <name type="scientific">Polystyrenella longa</name>
    <dbReference type="NCBI Taxonomy" id="2528007"/>
    <lineage>
        <taxon>Bacteria</taxon>
        <taxon>Pseudomonadati</taxon>
        <taxon>Planctomycetota</taxon>
        <taxon>Planctomycetia</taxon>
        <taxon>Planctomycetales</taxon>
        <taxon>Planctomycetaceae</taxon>
        <taxon>Polystyrenella</taxon>
    </lineage>
</organism>
<dbReference type="KEGG" id="plon:Pla110_32440"/>
<dbReference type="GO" id="GO:0005811">
    <property type="term" value="C:lipid droplet"/>
    <property type="evidence" value="ECO:0007669"/>
    <property type="project" value="InterPro"/>
</dbReference>
<name>A0A518CQK2_9PLAN</name>
<dbReference type="GO" id="GO:0016866">
    <property type="term" value="F:intramolecular transferase activity"/>
    <property type="evidence" value="ECO:0007669"/>
    <property type="project" value="InterPro"/>
</dbReference>
<evidence type="ECO:0000313" key="7">
    <source>
        <dbReference type="Proteomes" id="UP000317178"/>
    </source>
</evidence>
<dbReference type="Gene3D" id="1.50.10.20">
    <property type="match status" value="2"/>
</dbReference>
<evidence type="ECO:0000313" key="6">
    <source>
        <dbReference type="EMBL" id="QDU81502.1"/>
    </source>
</evidence>
<dbReference type="GO" id="GO:0016829">
    <property type="term" value="F:lyase activity"/>
    <property type="evidence" value="ECO:0007669"/>
    <property type="project" value="UniProtKB-KW"/>
</dbReference>
<dbReference type="InterPro" id="IPR008930">
    <property type="entry name" value="Terpenoid_cyclase/PrenylTrfase"/>
</dbReference>
<dbReference type="PANTHER" id="PTHR11764:SF20">
    <property type="entry name" value="LANOSTEROL SYNTHASE"/>
    <property type="match status" value="1"/>
</dbReference>
<feature type="domain" description="Squalene cyclase C-terminal" evidence="4">
    <location>
        <begin position="479"/>
        <end position="708"/>
    </location>
</feature>
<comment type="pathway">
    <text evidence="1">Secondary metabolite biosynthesis; hopanoid biosynthesis.</text>
</comment>
<evidence type="ECO:0000259" key="5">
    <source>
        <dbReference type="Pfam" id="PF13249"/>
    </source>
</evidence>
<keyword evidence="7" id="KW-1185">Reference proteome</keyword>
<accession>A0A518CQK2</accession>
<dbReference type="EC" id="4.2.1.129" evidence="6"/>
<feature type="domain" description="Squalene cyclase C-terminal" evidence="4">
    <location>
        <begin position="348"/>
        <end position="426"/>
    </location>
</feature>
<proteinExistence type="inferred from homology"/>
<dbReference type="Pfam" id="PF13249">
    <property type="entry name" value="SQHop_cyclase_N"/>
    <property type="match status" value="1"/>
</dbReference>
<dbReference type="Pfam" id="PF13243">
    <property type="entry name" value="SQHop_cyclase_C"/>
    <property type="match status" value="2"/>
</dbReference>
<dbReference type="SFLD" id="SFLDG01016">
    <property type="entry name" value="Prenyltransferase_Like_2"/>
    <property type="match status" value="1"/>
</dbReference>
<dbReference type="Proteomes" id="UP000317178">
    <property type="component" value="Chromosome"/>
</dbReference>
<gene>
    <name evidence="6" type="primary">shc_1</name>
    <name evidence="6" type="ORF">Pla110_32440</name>
</gene>
<evidence type="ECO:0000256" key="1">
    <source>
        <dbReference type="ARBA" id="ARBA00004999"/>
    </source>
</evidence>
<dbReference type="EMBL" id="CP036281">
    <property type="protein sequence ID" value="QDU81502.1"/>
    <property type="molecule type" value="Genomic_DNA"/>
</dbReference>
<dbReference type="SUPFAM" id="SSF48239">
    <property type="entry name" value="Terpenoid cyclases/Protein prenyltransferases"/>
    <property type="match status" value="2"/>
</dbReference>
<evidence type="ECO:0000256" key="3">
    <source>
        <dbReference type="ARBA" id="ARBA00022737"/>
    </source>
</evidence>
<dbReference type="PANTHER" id="PTHR11764">
    <property type="entry name" value="TERPENE CYCLASE/MUTASE FAMILY MEMBER"/>
    <property type="match status" value="1"/>
</dbReference>